<gene>
    <name evidence="1" type="ORF">DERYTH_LOCUS23903</name>
</gene>
<keyword evidence="2" id="KW-1185">Reference proteome</keyword>
<dbReference type="Proteomes" id="UP000789405">
    <property type="component" value="Unassembled WGS sequence"/>
</dbReference>
<organism evidence="1 2">
    <name type="scientific">Dentiscutata erythropus</name>
    <dbReference type="NCBI Taxonomy" id="1348616"/>
    <lineage>
        <taxon>Eukaryota</taxon>
        <taxon>Fungi</taxon>
        <taxon>Fungi incertae sedis</taxon>
        <taxon>Mucoromycota</taxon>
        <taxon>Glomeromycotina</taxon>
        <taxon>Glomeromycetes</taxon>
        <taxon>Diversisporales</taxon>
        <taxon>Gigasporaceae</taxon>
        <taxon>Dentiscutata</taxon>
    </lineage>
</organism>
<proteinExistence type="predicted"/>
<comment type="caution">
    <text evidence="1">The sequence shown here is derived from an EMBL/GenBank/DDBJ whole genome shotgun (WGS) entry which is preliminary data.</text>
</comment>
<dbReference type="EMBL" id="CAJVPY010037985">
    <property type="protein sequence ID" value="CAG8803502.1"/>
    <property type="molecule type" value="Genomic_DNA"/>
</dbReference>
<dbReference type="AlphaFoldDB" id="A0A9N9JZF8"/>
<dbReference type="OrthoDB" id="2424465at2759"/>
<evidence type="ECO:0000313" key="2">
    <source>
        <dbReference type="Proteomes" id="UP000789405"/>
    </source>
</evidence>
<feature type="non-terminal residue" evidence="1">
    <location>
        <position position="1"/>
    </location>
</feature>
<feature type="non-terminal residue" evidence="1">
    <location>
        <position position="43"/>
    </location>
</feature>
<sequence>ETSDLGQTKQIEENKGEIVGVLPYVDPALLKGGKLTEMSDVYG</sequence>
<accession>A0A9N9JZF8</accession>
<protein>
    <submittedName>
        <fullName evidence="1">18710_t:CDS:1</fullName>
    </submittedName>
</protein>
<evidence type="ECO:0000313" key="1">
    <source>
        <dbReference type="EMBL" id="CAG8803502.1"/>
    </source>
</evidence>
<reference evidence="1" key="1">
    <citation type="submission" date="2021-06" db="EMBL/GenBank/DDBJ databases">
        <authorList>
            <person name="Kallberg Y."/>
            <person name="Tangrot J."/>
            <person name="Rosling A."/>
        </authorList>
    </citation>
    <scope>NUCLEOTIDE SEQUENCE</scope>
    <source>
        <strain evidence="1">MA453B</strain>
    </source>
</reference>
<name>A0A9N9JZF8_9GLOM</name>